<proteinExistence type="predicted"/>
<accession>A0A4U0EQS9</accession>
<dbReference type="Pfam" id="PF13648">
    <property type="entry name" value="Lipocalin_4"/>
    <property type="match status" value="1"/>
</dbReference>
<feature type="domain" description="Lipocalin-like" evidence="1">
    <location>
        <begin position="30"/>
        <end position="81"/>
    </location>
</feature>
<organism evidence="2 3">
    <name type="scientific">Pontimicrobium aquaticum</name>
    <dbReference type="NCBI Taxonomy" id="2565367"/>
    <lineage>
        <taxon>Bacteria</taxon>
        <taxon>Pseudomonadati</taxon>
        <taxon>Bacteroidota</taxon>
        <taxon>Flavobacteriia</taxon>
        <taxon>Flavobacteriales</taxon>
        <taxon>Flavobacteriaceae</taxon>
        <taxon>Pontimicrobium</taxon>
    </lineage>
</organism>
<name>A0A4U0EQS9_9FLAO</name>
<evidence type="ECO:0000313" key="3">
    <source>
        <dbReference type="Proteomes" id="UP000307657"/>
    </source>
</evidence>
<dbReference type="EMBL" id="SUPL01000006">
    <property type="protein sequence ID" value="TJY33888.1"/>
    <property type="molecule type" value="Genomic_DNA"/>
</dbReference>
<evidence type="ECO:0000259" key="1">
    <source>
        <dbReference type="Pfam" id="PF13648"/>
    </source>
</evidence>
<evidence type="ECO:0000313" key="2">
    <source>
        <dbReference type="EMBL" id="TJY33888.1"/>
    </source>
</evidence>
<dbReference type="PROSITE" id="PS51257">
    <property type="entry name" value="PROKAR_LIPOPROTEIN"/>
    <property type="match status" value="1"/>
</dbReference>
<dbReference type="InterPro" id="IPR024311">
    <property type="entry name" value="Lipocalin-like"/>
</dbReference>
<reference evidence="2 3" key="1">
    <citation type="submission" date="2019-04" db="EMBL/GenBank/DDBJ databases">
        <title>Lacinutrix sp. nov., isolated from marine water.</title>
        <authorList>
            <person name="Kim W."/>
        </authorList>
    </citation>
    <scope>NUCLEOTIDE SEQUENCE [LARGE SCALE GENOMIC DNA]</scope>
    <source>
        <strain evidence="2 3">CAU 1491</strain>
    </source>
</reference>
<dbReference type="RefSeq" id="WP_136844116.1">
    <property type="nucleotide sequence ID" value="NZ_SUPL01000006.1"/>
</dbReference>
<keyword evidence="3" id="KW-1185">Reference proteome</keyword>
<dbReference type="Proteomes" id="UP000307657">
    <property type="component" value="Unassembled WGS sequence"/>
</dbReference>
<comment type="caution">
    <text evidence="2">The sequence shown here is derived from an EMBL/GenBank/DDBJ whole genome shotgun (WGS) entry which is preliminary data.</text>
</comment>
<dbReference type="OrthoDB" id="708275at2"/>
<gene>
    <name evidence="2" type="ORF">E5167_11220</name>
</gene>
<sequence length="131" mass="14660">MKNILIITAVLFLFSSCTKNDSQENYDNDIYGTWQLIERFDGGSPNPNQPVENGDVITFNLDGAFANSSYNCDGNYQINNSIVEINMPCVTSNALEFSFSFDDVGNLLMTSYPNTCVEGCYDKYLKVITED</sequence>
<dbReference type="AlphaFoldDB" id="A0A4U0EQS9"/>
<protein>
    <recommendedName>
        <fullName evidence="1">Lipocalin-like domain-containing protein</fullName>
    </recommendedName>
</protein>